<dbReference type="RefSeq" id="WP_094985549.1">
    <property type="nucleotide sequence ID" value="NZ_NHNI01000002.1"/>
</dbReference>
<evidence type="ECO:0000313" key="1">
    <source>
        <dbReference type="EMBL" id="OZY84501.1"/>
    </source>
</evidence>
<organism evidence="1 2">
    <name type="scientific">Cellvibrio mixtus</name>
    <dbReference type="NCBI Taxonomy" id="39650"/>
    <lineage>
        <taxon>Bacteria</taxon>
        <taxon>Pseudomonadati</taxon>
        <taxon>Pseudomonadota</taxon>
        <taxon>Gammaproteobacteria</taxon>
        <taxon>Cellvibrionales</taxon>
        <taxon>Cellvibrionaceae</taxon>
        <taxon>Cellvibrio</taxon>
    </lineage>
</organism>
<gene>
    <name evidence="1" type="ORF">CBP51_14990</name>
</gene>
<accession>A0A266Q539</accession>
<sequence length="110" mass="11678">MSKFSWLTDFFSSNSAPSVGDEISAAGNEIFSNTGIDSLESNFHEEFTINPANGLPMIDGVGGIDIEGNPFGTDLSHYYSGSLETDCGWSSDMLPGADDTWGSNGGFSDY</sequence>
<dbReference type="Proteomes" id="UP000216101">
    <property type="component" value="Unassembled WGS sequence"/>
</dbReference>
<keyword evidence="2" id="KW-1185">Reference proteome</keyword>
<name>A0A266Q539_9GAMM</name>
<evidence type="ECO:0000313" key="2">
    <source>
        <dbReference type="Proteomes" id="UP000216101"/>
    </source>
</evidence>
<dbReference type="AlphaFoldDB" id="A0A266Q539"/>
<reference evidence="2" key="1">
    <citation type="submission" date="2017-05" db="EMBL/GenBank/DDBJ databases">
        <authorList>
            <person name="Barney B.M."/>
        </authorList>
    </citation>
    <scope>NUCLEOTIDE SEQUENCE [LARGE SCALE GENOMIC DNA]</scope>
    <source>
        <strain evidence="2">PSBB022</strain>
    </source>
</reference>
<dbReference type="EMBL" id="NHNI01000002">
    <property type="protein sequence ID" value="OZY84501.1"/>
    <property type="molecule type" value="Genomic_DNA"/>
</dbReference>
<protein>
    <submittedName>
        <fullName evidence="1">Uncharacterized protein</fullName>
    </submittedName>
</protein>
<comment type="caution">
    <text evidence="1">The sequence shown here is derived from an EMBL/GenBank/DDBJ whole genome shotgun (WGS) entry which is preliminary data.</text>
</comment>
<proteinExistence type="predicted"/>